<feature type="region of interest" description="Disordered" evidence="1">
    <location>
        <begin position="971"/>
        <end position="1008"/>
    </location>
</feature>
<name>I7MMS9_TETTS</name>
<accession>I7MMS9</accession>
<dbReference type="PANTHER" id="PTHR23011">
    <property type="entry name" value="CYCLIC NUCLEOTIDE-BINDING DOMAIN CONTAINING PROTEIN"/>
    <property type="match status" value="1"/>
</dbReference>
<evidence type="ECO:0000256" key="1">
    <source>
        <dbReference type="SAM" id="MobiDB-lite"/>
    </source>
</evidence>
<dbReference type="KEGG" id="tet:TTHERM_00332140"/>
<dbReference type="InterPro" id="IPR018490">
    <property type="entry name" value="cNMP-bd_dom_sf"/>
</dbReference>
<feature type="domain" description="Cyclic nucleotide-binding" evidence="2">
    <location>
        <begin position="88"/>
        <end position="232"/>
    </location>
</feature>
<dbReference type="AlphaFoldDB" id="I7MMS9"/>
<feature type="region of interest" description="Disordered" evidence="1">
    <location>
        <begin position="712"/>
        <end position="745"/>
    </location>
</feature>
<dbReference type="eggNOG" id="ENOG502SUTJ">
    <property type="taxonomic scope" value="Eukaryota"/>
</dbReference>
<dbReference type="Proteomes" id="UP000009168">
    <property type="component" value="Unassembled WGS sequence"/>
</dbReference>
<evidence type="ECO:0000313" key="3">
    <source>
        <dbReference type="EMBL" id="EAS06336.1"/>
    </source>
</evidence>
<dbReference type="InterPro" id="IPR000595">
    <property type="entry name" value="cNMP-bd_dom"/>
</dbReference>
<dbReference type="PROSITE" id="PS50042">
    <property type="entry name" value="CNMP_BINDING_3"/>
    <property type="match status" value="2"/>
</dbReference>
<feature type="compositionally biased region" description="Polar residues" evidence="1">
    <location>
        <begin position="993"/>
        <end position="1008"/>
    </location>
</feature>
<dbReference type="InterPro" id="IPR014710">
    <property type="entry name" value="RmlC-like_jellyroll"/>
</dbReference>
<dbReference type="InParanoid" id="I7MMS9"/>
<sequence>MEITKKNAVMKKMKNFATMAGKLNALSSATAQKKQDEIEQQNLLNIEIEKGIAQEKFFNAVLRKVKTDADAKLILQNIQEYESIIKLFGKDTEPSAKLMLCKGMQLETYQKGQPIIKQGEPSNNKFYVIAQGSVVIVKATDTNVFQVSQQQDEEKKEAQGKQKKEKEQPPDVLAVEIQKYGKEINTLKQGQGFGEAAIIETDPRKAKRGATILAREDQTQLIIIMKREFQKFKDTFSSQGKEKAQILTSLIPQLKLINSTQTRDDLIFYFQEEGGLRGQQLTVEGKIGDKLYVLKEGQLEIKKNYVNQKNIYYHDIQKLKISSLSNPSFFGEEILYDNEDKPYNYTITISSIQARFYTIKKSIIMFKFPNLRQDILNEYELKEEHRKKTVNYILSKNQQPSNMIEVGETLHEYNKLKNFDLFSQMKSSMVDVHNKNVFKGVQKNDKFQNQDDIVKLRLEMIKEFEEKQNQGQKTNSQTLIPSEEQVNQQLQLQLKERPFTGISRKQKAFASQQQVQIPNIDQDEEQEDEFKQFKQNFGSNSSISTNKPIVVQRNNFTDPNENKQIINNLNLNPNSNSNTNTNKPLPVPLDPVYSRVYQQQHDFEQNFMENLLEKLKLMNKAQQGPKESPQLDLGYLEQFKKKQQHKLRVMQKNQTNNQYLINNRNSVLQKKIDQIKNKYLKESAESDIIVQDGIAISNSNPNTLFNTLFSKSQQENTPKSNKHNITNDSLGTPQSAQGNQFTRNSVQGIQPINVVKFSSFKSEGTQTKKNASSQPKGSIFKVGVFQQQQQQLTQNQSSPQLKNYFIAPTIQSVPSLFVLNSQREHIQSNFSNASIQTPQNGKNIGSSINNGNNLNQKSESKVGNFSSYVQSQKVFSQSTIITNFQQNKSEQEEINDDKILSQRYSNYSALQFQSPFRNKNQKKDNINSSFEEDQTHQNYYSSSVEPQGLFISADFNGDKFSKAIQLQQATPITNKKDKLHPQKGLSPLEKNTRQSFEQNQRSVSSQQLKRISLQRQKLKTGLSLIKKPLATQPF</sequence>
<feature type="compositionally biased region" description="Basic and acidic residues" evidence="1">
    <location>
        <begin position="152"/>
        <end position="169"/>
    </location>
</feature>
<feature type="region of interest" description="Disordered" evidence="1">
    <location>
        <begin position="148"/>
        <end position="169"/>
    </location>
</feature>
<feature type="domain" description="Cyclic nucleotide-binding" evidence="2">
    <location>
        <begin position="278"/>
        <end position="347"/>
    </location>
</feature>
<dbReference type="SUPFAM" id="SSF51206">
    <property type="entry name" value="cAMP-binding domain-like"/>
    <property type="match status" value="2"/>
</dbReference>
<evidence type="ECO:0000313" key="4">
    <source>
        <dbReference type="Proteomes" id="UP000009168"/>
    </source>
</evidence>
<gene>
    <name evidence="3" type="ORF">TTHERM_00332140</name>
</gene>
<dbReference type="EMBL" id="GG662299">
    <property type="protein sequence ID" value="EAS06336.1"/>
    <property type="molecule type" value="Genomic_DNA"/>
</dbReference>
<dbReference type="GeneID" id="7826703"/>
<dbReference type="Gene3D" id="2.60.120.10">
    <property type="entry name" value="Jelly Rolls"/>
    <property type="match status" value="2"/>
</dbReference>
<dbReference type="CDD" id="cd00038">
    <property type="entry name" value="CAP_ED"/>
    <property type="match status" value="1"/>
</dbReference>
<feature type="region of interest" description="Disordered" evidence="1">
    <location>
        <begin position="833"/>
        <end position="859"/>
    </location>
</feature>
<feature type="compositionally biased region" description="Low complexity" evidence="1">
    <location>
        <begin position="839"/>
        <end position="857"/>
    </location>
</feature>
<dbReference type="STRING" id="312017.I7MMS9"/>
<organism evidence="3 4">
    <name type="scientific">Tetrahymena thermophila (strain SB210)</name>
    <dbReference type="NCBI Taxonomy" id="312017"/>
    <lineage>
        <taxon>Eukaryota</taxon>
        <taxon>Sar</taxon>
        <taxon>Alveolata</taxon>
        <taxon>Ciliophora</taxon>
        <taxon>Intramacronucleata</taxon>
        <taxon>Oligohymenophorea</taxon>
        <taxon>Hymenostomatida</taxon>
        <taxon>Tetrahymenina</taxon>
        <taxon>Tetrahymenidae</taxon>
        <taxon>Tetrahymena</taxon>
    </lineage>
</organism>
<dbReference type="RefSeq" id="XP_001026581.1">
    <property type="nucleotide sequence ID" value="XM_001026581.2"/>
</dbReference>
<evidence type="ECO:0000259" key="2">
    <source>
        <dbReference type="PROSITE" id="PS50042"/>
    </source>
</evidence>
<proteinExistence type="predicted"/>
<reference evidence="4" key="1">
    <citation type="journal article" date="2006" name="PLoS Biol.">
        <title>Macronuclear genome sequence of the ciliate Tetrahymena thermophila, a model eukaryote.</title>
        <authorList>
            <person name="Eisen J.A."/>
            <person name="Coyne R.S."/>
            <person name="Wu M."/>
            <person name="Wu D."/>
            <person name="Thiagarajan M."/>
            <person name="Wortman J.R."/>
            <person name="Badger J.H."/>
            <person name="Ren Q."/>
            <person name="Amedeo P."/>
            <person name="Jones K.M."/>
            <person name="Tallon L.J."/>
            <person name="Delcher A.L."/>
            <person name="Salzberg S.L."/>
            <person name="Silva J.C."/>
            <person name="Haas B.J."/>
            <person name="Majoros W.H."/>
            <person name="Farzad M."/>
            <person name="Carlton J.M."/>
            <person name="Smith R.K. Jr."/>
            <person name="Garg J."/>
            <person name="Pearlman R.E."/>
            <person name="Karrer K.M."/>
            <person name="Sun L."/>
            <person name="Manning G."/>
            <person name="Elde N.C."/>
            <person name="Turkewitz A.P."/>
            <person name="Asai D.J."/>
            <person name="Wilkes D.E."/>
            <person name="Wang Y."/>
            <person name="Cai H."/>
            <person name="Collins K."/>
            <person name="Stewart B.A."/>
            <person name="Lee S.R."/>
            <person name="Wilamowska K."/>
            <person name="Weinberg Z."/>
            <person name="Ruzzo W.L."/>
            <person name="Wloga D."/>
            <person name="Gaertig J."/>
            <person name="Frankel J."/>
            <person name="Tsao C.-C."/>
            <person name="Gorovsky M.A."/>
            <person name="Keeling P.J."/>
            <person name="Waller R.F."/>
            <person name="Patron N.J."/>
            <person name="Cherry J.M."/>
            <person name="Stover N.A."/>
            <person name="Krieger C.J."/>
            <person name="del Toro C."/>
            <person name="Ryder H.F."/>
            <person name="Williamson S.C."/>
            <person name="Barbeau R.A."/>
            <person name="Hamilton E.P."/>
            <person name="Orias E."/>
        </authorList>
    </citation>
    <scope>NUCLEOTIDE SEQUENCE [LARGE SCALE GENOMIC DNA]</scope>
    <source>
        <strain evidence="4">SB210</strain>
    </source>
</reference>
<dbReference type="HOGENOM" id="CLU_293820_0_0_1"/>
<keyword evidence="4" id="KW-1185">Reference proteome</keyword>
<protein>
    <submittedName>
        <fullName evidence="3">Cyclic nucleotide-binding domain protein</fullName>
    </submittedName>
</protein>
<dbReference type="OrthoDB" id="10687378at2759"/>
<dbReference type="PANTHER" id="PTHR23011:SF28">
    <property type="entry name" value="CYCLIC NUCLEOTIDE-BINDING DOMAIN CONTAINING PROTEIN"/>
    <property type="match status" value="1"/>
</dbReference>